<dbReference type="eggNOG" id="ENOG5031Z76">
    <property type="taxonomic scope" value="Bacteria"/>
</dbReference>
<organism evidence="1 2">
    <name type="scientific">Aquimarina atlantica</name>
    <dbReference type="NCBI Taxonomy" id="1317122"/>
    <lineage>
        <taxon>Bacteria</taxon>
        <taxon>Pseudomonadati</taxon>
        <taxon>Bacteroidota</taxon>
        <taxon>Flavobacteriia</taxon>
        <taxon>Flavobacteriales</taxon>
        <taxon>Flavobacteriaceae</taxon>
        <taxon>Aquimarina</taxon>
    </lineage>
</organism>
<sequence length="247" mass="28223">MFTTPTFYKFRNSEFIQYLTDVKKIVLQRDPQALQVVTQIDALNQQISVMDGVYKKQLGSTITQELEALDKRRDLAIIGIRTAVEAYTYHYDQTKQDAGKDLLQSIDQYGGTIARQNYQTETTNLRNLIQDWSTVSSLKSAITALGLADWAKELGESNDLFNTKYLERNTEYAVDSKVNVTELRDKAKESYTILINHITAHATLNPSKDYDTVVQEINTLTEQYNILVEKRGAISTDTDIEEEMIQE</sequence>
<keyword evidence="2" id="KW-1185">Reference proteome</keyword>
<proteinExistence type="predicted"/>
<dbReference type="OrthoDB" id="1150508at2"/>
<dbReference type="EMBL" id="AQRA01000008">
    <property type="protein sequence ID" value="EZH72437.1"/>
    <property type="molecule type" value="Genomic_DNA"/>
</dbReference>
<dbReference type="STRING" id="1317122.ATO12_23600"/>
<dbReference type="AlphaFoldDB" id="A0A023BQV0"/>
<gene>
    <name evidence="1" type="ORF">ATO12_23600</name>
</gene>
<evidence type="ECO:0000313" key="1">
    <source>
        <dbReference type="EMBL" id="EZH72437.1"/>
    </source>
</evidence>
<dbReference type="RefSeq" id="WP_034244984.1">
    <property type="nucleotide sequence ID" value="NZ_AQRA01000008.1"/>
</dbReference>
<dbReference type="InterPro" id="IPR046228">
    <property type="entry name" value="DUF6261"/>
</dbReference>
<comment type="caution">
    <text evidence="1">The sequence shown here is derived from an EMBL/GenBank/DDBJ whole genome shotgun (WGS) entry which is preliminary data.</text>
</comment>
<evidence type="ECO:0000313" key="2">
    <source>
        <dbReference type="Proteomes" id="UP000023541"/>
    </source>
</evidence>
<accession>A0A023BQV0</accession>
<name>A0A023BQV0_9FLAO</name>
<reference evidence="1 2" key="1">
    <citation type="submission" date="2014-04" db="EMBL/GenBank/DDBJ databases">
        <title>Aquimarina sp. 22II-S11-z7 Genome Sequencing.</title>
        <authorList>
            <person name="Lai Q."/>
        </authorList>
    </citation>
    <scope>NUCLEOTIDE SEQUENCE [LARGE SCALE GENOMIC DNA]</scope>
    <source>
        <strain evidence="1 2">22II-S11-z7</strain>
    </source>
</reference>
<dbReference type="Pfam" id="PF19775">
    <property type="entry name" value="DUF6261"/>
    <property type="match status" value="1"/>
</dbReference>
<protein>
    <submittedName>
        <fullName evidence="1">Uncharacterized protein</fullName>
    </submittedName>
</protein>
<dbReference type="Proteomes" id="UP000023541">
    <property type="component" value="Unassembled WGS sequence"/>
</dbReference>